<feature type="region of interest" description="Disordered" evidence="1">
    <location>
        <begin position="47"/>
        <end position="68"/>
    </location>
</feature>
<gene>
    <name evidence="2" type="ORF">CAEBREN_22822</name>
</gene>
<dbReference type="InParanoid" id="G0N6X2"/>
<accession>G0N6X2</accession>
<dbReference type="eggNOG" id="ENOG502TKA1">
    <property type="taxonomic scope" value="Eukaryota"/>
</dbReference>
<sequence length="480" mass="55747">MYFQPKVLEEFLRVALQYEYLKNRGNPRQAHKNISELLILDNIRRDMIGVPPPDTPPHPSSSTTSTSSVFSIESMSDDVFQSESAGTPSEDGQVTSFDSSYGNPLNSPGPLPVIPWTWIPMNAVFNRDELLKEDEDDDMVQNVEFEEVEKVFRDLEQGFMSPLVKIETQRLSALREKAFTIINLSLFEYKKPVTKDPKDATGIKTKPAKHYKHPFDRLKTVTDHTEIRIQLSDSKRNAKNLNIVYWKVLHGTVTGCMLWENDAVRFVEELDFENLASSEFIHILNYSTELKYMVDSVPPAVVLDNLEMLIAKKKKWRVPWRRYHGEDFFRATKKWMKKCGRFPIHTKRYSMTFYLRKQDYLSFPLRKIRADALNAITIRVWDDSHILPVGRRTLLENLEPLDSTKQWENARFLDIEDPNLVGWIPKVGLFQTVHLWEVTQEGLQRLMEIHGRAGLPAAFLITVKTGYNNNQRDFGIVRRP</sequence>
<dbReference type="AlphaFoldDB" id="G0N6X2"/>
<organism evidence="3">
    <name type="scientific">Caenorhabditis brenneri</name>
    <name type="common">Nematode worm</name>
    <dbReference type="NCBI Taxonomy" id="135651"/>
    <lineage>
        <taxon>Eukaryota</taxon>
        <taxon>Metazoa</taxon>
        <taxon>Ecdysozoa</taxon>
        <taxon>Nematoda</taxon>
        <taxon>Chromadorea</taxon>
        <taxon>Rhabditida</taxon>
        <taxon>Rhabditina</taxon>
        <taxon>Rhabditomorpha</taxon>
        <taxon>Rhabditoidea</taxon>
        <taxon>Rhabditidae</taxon>
        <taxon>Peloderinae</taxon>
        <taxon>Caenorhabditis</taxon>
    </lineage>
</organism>
<evidence type="ECO:0000313" key="3">
    <source>
        <dbReference type="Proteomes" id="UP000008068"/>
    </source>
</evidence>
<dbReference type="Proteomes" id="UP000008068">
    <property type="component" value="Unassembled WGS sequence"/>
</dbReference>
<feature type="region of interest" description="Disordered" evidence="1">
    <location>
        <begin position="80"/>
        <end position="102"/>
    </location>
</feature>
<dbReference type="HOGENOM" id="CLU_535556_0_0_1"/>
<proteinExistence type="predicted"/>
<name>G0N6X2_CAEBE</name>
<feature type="compositionally biased region" description="Pro residues" evidence="1">
    <location>
        <begin position="50"/>
        <end position="59"/>
    </location>
</feature>
<dbReference type="EMBL" id="GL379845">
    <property type="protein sequence ID" value="EGT53959.1"/>
    <property type="molecule type" value="Genomic_DNA"/>
</dbReference>
<evidence type="ECO:0000313" key="2">
    <source>
        <dbReference type="EMBL" id="EGT53959.1"/>
    </source>
</evidence>
<keyword evidence="3" id="KW-1185">Reference proteome</keyword>
<evidence type="ECO:0000256" key="1">
    <source>
        <dbReference type="SAM" id="MobiDB-lite"/>
    </source>
</evidence>
<evidence type="ECO:0008006" key="4">
    <source>
        <dbReference type="Google" id="ProtNLM"/>
    </source>
</evidence>
<reference evidence="3" key="1">
    <citation type="submission" date="2011-07" db="EMBL/GenBank/DDBJ databases">
        <authorList>
            <consortium name="Caenorhabditis brenneri Sequencing and Analysis Consortium"/>
            <person name="Wilson R.K."/>
        </authorList>
    </citation>
    <scope>NUCLEOTIDE SEQUENCE [LARGE SCALE GENOMIC DNA]</scope>
    <source>
        <strain evidence="3">PB2801</strain>
    </source>
</reference>
<protein>
    <recommendedName>
        <fullName evidence="4">DUF38 domain-containing protein</fullName>
    </recommendedName>
</protein>